<comment type="caution">
    <text evidence="1">The sequence shown here is derived from an EMBL/GenBank/DDBJ whole genome shotgun (WGS) entry which is preliminary data.</text>
</comment>
<proteinExistence type="predicted"/>
<sequence length="646" mass="71401">MAIKNIAPYGEWESPITIGSVTSRSRTLSSPRLHRQSGRAFFTETKETGNNCIVEITSDGIKDRLPPEYSAGNTVYEYGGATFDVMSDGRIMFSKTDNTVHVLDPDRGEVMELVANPVLRYSNFNAHPTSAWVLAVEEDHQHDTPDQVKNYVVVINGNTGEVRRVISGSDFYYTPQFSPDGTQVAWLEWNHPALPFSSAKLKLSVWREDTSIDHIRTPGGSEIEGAVEPRWGPEGSLYYGQEVNGYRQLFRLKPGENIPSHVQISGLDNAELGQIIWWQGSQTYCPLSAKYLIASAVMCGVANLVLIDLENASWTQLANSTSFSDTAFDSMARLSDSHALVIGSGTTVSQTLYEIRVDGNGQTAIRVVRKSSDEEFDPSLYSTPETIHIKSKSTPRDIYGFLWMPHNPKFCAPQGTLPPLIISIHGGPTGHVGPGLKIKTQYFTTRGYAFFYINYAGSTGYGGQYRDSLFGNWGITDSDDVFECVEFFVAQGRVKPEGVGITGPSAGGYNVLQSMIRYPKTITSGLCLSGVSDVKKLAEDTHKLEMKYIEALTIPKNTPPNQIDRVYYERSPINYASNIEHPLMLIHGTDDTVVPIEQARSIAKAIETRGGIVKLLELEGKGHTLGGSARVLLEEEEKWWQNTLLS</sequence>
<accession>A0ACC0D675</accession>
<gene>
    <name evidence="1" type="ORF">F4821DRAFT_277260</name>
</gene>
<evidence type="ECO:0000313" key="1">
    <source>
        <dbReference type="EMBL" id="KAI6088246.1"/>
    </source>
</evidence>
<reference evidence="1 2" key="1">
    <citation type="journal article" date="2022" name="New Phytol.">
        <title>Ecological generalism drives hyperdiversity of secondary metabolite gene clusters in xylarialean endophytes.</title>
        <authorList>
            <person name="Franco M.E.E."/>
            <person name="Wisecaver J.H."/>
            <person name="Arnold A.E."/>
            <person name="Ju Y.M."/>
            <person name="Slot J.C."/>
            <person name="Ahrendt S."/>
            <person name="Moore L.P."/>
            <person name="Eastman K.E."/>
            <person name="Scott K."/>
            <person name="Konkel Z."/>
            <person name="Mondo S.J."/>
            <person name="Kuo A."/>
            <person name="Hayes R.D."/>
            <person name="Haridas S."/>
            <person name="Andreopoulos B."/>
            <person name="Riley R."/>
            <person name="LaButti K."/>
            <person name="Pangilinan J."/>
            <person name="Lipzen A."/>
            <person name="Amirebrahimi M."/>
            <person name="Yan J."/>
            <person name="Adam C."/>
            <person name="Keymanesh K."/>
            <person name="Ng V."/>
            <person name="Louie K."/>
            <person name="Northen T."/>
            <person name="Drula E."/>
            <person name="Henrissat B."/>
            <person name="Hsieh H.M."/>
            <person name="Youens-Clark K."/>
            <person name="Lutzoni F."/>
            <person name="Miadlikowska J."/>
            <person name="Eastwood D.C."/>
            <person name="Hamelin R.C."/>
            <person name="Grigoriev I.V."/>
            <person name="U'Ren J.M."/>
        </authorList>
    </citation>
    <scope>NUCLEOTIDE SEQUENCE [LARGE SCALE GENOMIC DNA]</scope>
    <source>
        <strain evidence="1 2">ER1909</strain>
    </source>
</reference>
<dbReference type="Proteomes" id="UP001497680">
    <property type="component" value="Unassembled WGS sequence"/>
</dbReference>
<keyword evidence="2" id="KW-1185">Reference proteome</keyword>
<name>A0ACC0D675_9PEZI</name>
<keyword evidence="1" id="KW-0378">Hydrolase</keyword>
<evidence type="ECO:0000313" key="2">
    <source>
        <dbReference type="Proteomes" id="UP001497680"/>
    </source>
</evidence>
<organism evidence="1 2">
    <name type="scientific">Hypoxylon rubiginosum</name>
    <dbReference type="NCBI Taxonomy" id="110542"/>
    <lineage>
        <taxon>Eukaryota</taxon>
        <taxon>Fungi</taxon>
        <taxon>Dikarya</taxon>
        <taxon>Ascomycota</taxon>
        <taxon>Pezizomycotina</taxon>
        <taxon>Sordariomycetes</taxon>
        <taxon>Xylariomycetidae</taxon>
        <taxon>Xylariales</taxon>
        <taxon>Hypoxylaceae</taxon>
        <taxon>Hypoxylon</taxon>
    </lineage>
</organism>
<protein>
    <submittedName>
        <fullName evidence="1">Alpha/Beta hydrolase protein</fullName>
    </submittedName>
</protein>
<dbReference type="EMBL" id="MU394302">
    <property type="protein sequence ID" value="KAI6088246.1"/>
    <property type="molecule type" value="Genomic_DNA"/>
</dbReference>